<comment type="domain">
    <text evidence="6">Has three domains with a flexible linker between the domains II and III and assumes an 'L' shape. Domain III is highly mobile and contacts RuvB.</text>
</comment>
<dbReference type="GO" id="GO:0006281">
    <property type="term" value="P:DNA repair"/>
    <property type="evidence" value="ECO:0007669"/>
    <property type="project" value="UniProtKB-UniRule"/>
</dbReference>
<dbReference type="GO" id="GO:0048476">
    <property type="term" value="C:Holliday junction resolvase complex"/>
    <property type="evidence" value="ECO:0007669"/>
    <property type="project" value="UniProtKB-UniRule"/>
</dbReference>
<keyword evidence="2 6" id="KW-0227">DNA damage</keyword>
<dbReference type="GO" id="GO:0009378">
    <property type="term" value="F:four-way junction helicase activity"/>
    <property type="evidence" value="ECO:0007669"/>
    <property type="project" value="InterPro"/>
</dbReference>
<dbReference type="InterPro" id="IPR013849">
    <property type="entry name" value="DNA_helicase_Holl-junc_RuvA_I"/>
</dbReference>
<evidence type="ECO:0000256" key="3">
    <source>
        <dbReference type="ARBA" id="ARBA00023125"/>
    </source>
</evidence>
<dbReference type="Gene3D" id="2.40.50.140">
    <property type="entry name" value="Nucleic acid-binding proteins"/>
    <property type="match status" value="1"/>
</dbReference>
<dbReference type="InterPro" id="IPR003583">
    <property type="entry name" value="Hlx-hairpin-Hlx_DNA-bd_motif"/>
</dbReference>
<dbReference type="GO" id="GO:0009379">
    <property type="term" value="C:Holliday junction helicase complex"/>
    <property type="evidence" value="ECO:0007669"/>
    <property type="project" value="InterPro"/>
</dbReference>
<dbReference type="InterPro" id="IPR011114">
    <property type="entry name" value="RuvA_C"/>
</dbReference>
<dbReference type="SUPFAM" id="SSF46929">
    <property type="entry name" value="DNA helicase RuvA subunit, C-terminal domain"/>
    <property type="match status" value="1"/>
</dbReference>
<reference evidence="9" key="1">
    <citation type="submission" date="2017-07" db="EMBL/GenBank/DDBJ databases">
        <title>Novel pathways for hydrocarbon cycling and metabolic interdependencies in hydrothermal sediment communities.</title>
        <authorList>
            <person name="Dombrowski N."/>
            <person name="Seitz K."/>
            <person name="Teske A."/>
            <person name="Baker B."/>
        </authorList>
    </citation>
    <scope>NUCLEOTIDE SEQUENCE [LARGE SCALE GENOMIC DNA]</scope>
</reference>
<dbReference type="SUPFAM" id="SSF50249">
    <property type="entry name" value="Nucleic acid-binding proteins"/>
    <property type="match status" value="1"/>
</dbReference>
<keyword evidence="1 6" id="KW-0963">Cytoplasm</keyword>
<proteinExistence type="inferred from homology"/>
<dbReference type="InterPro" id="IPR000085">
    <property type="entry name" value="RuvA"/>
</dbReference>
<dbReference type="InterPro" id="IPR010994">
    <property type="entry name" value="RuvA_2-like"/>
</dbReference>
<dbReference type="Pfam" id="PF14520">
    <property type="entry name" value="HHH_5"/>
    <property type="match status" value="1"/>
</dbReference>
<evidence type="ECO:0000313" key="8">
    <source>
        <dbReference type="EMBL" id="OYV02643.1"/>
    </source>
</evidence>
<dbReference type="SUPFAM" id="SSF47781">
    <property type="entry name" value="RuvA domain 2-like"/>
    <property type="match status" value="1"/>
</dbReference>
<keyword evidence="5 6" id="KW-0234">DNA repair</keyword>
<dbReference type="GO" id="GO:0005737">
    <property type="term" value="C:cytoplasm"/>
    <property type="evidence" value="ECO:0007669"/>
    <property type="project" value="UniProtKB-SubCell"/>
</dbReference>
<organism evidence="8 9">
    <name type="scientific">candidate division WOR-3 bacterium 4484_18</name>
    <dbReference type="NCBI Taxonomy" id="2020626"/>
    <lineage>
        <taxon>Bacteria</taxon>
        <taxon>Bacteria division WOR-3</taxon>
    </lineage>
</organism>
<evidence type="ECO:0000259" key="7">
    <source>
        <dbReference type="SMART" id="SM00278"/>
    </source>
</evidence>
<dbReference type="SMART" id="SM00278">
    <property type="entry name" value="HhH1"/>
    <property type="match status" value="2"/>
</dbReference>
<dbReference type="GO" id="GO:0000400">
    <property type="term" value="F:four-way junction DNA binding"/>
    <property type="evidence" value="ECO:0007669"/>
    <property type="project" value="UniProtKB-UniRule"/>
</dbReference>
<evidence type="ECO:0000256" key="4">
    <source>
        <dbReference type="ARBA" id="ARBA00023172"/>
    </source>
</evidence>
<comment type="caution">
    <text evidence="6">Lacks conserved residue(s) required for the propagation of feature annotation.</text>
</comment>
<dbReference type="Gene3D" id="1.10.8.10">
    <property type="entry name" value="DNA helicase RuvA subunit, C-terminal domain"/>
    <property type="match status" value="1"/>
</dbReference>
<comment type="caution">
    <text evidence="8">The sequence shown here is derived from an EMBL/GenBank/DDBJ whole genome shotgun (WGS) entry which is preliminary data.</text>
</comment>
<evidence type="ECO:0000256" key="1">
    <source>
        <dbReference type="ARBA" id="ARBA00022490"/>
    </source>
</evidence>
<protein>
    <recommendedName>
        <fullName evidence="6">Holliday junction branch migration complex subunit RuvA</fullName>
    </recommendedName>
</protein>
<evidence type="ECO:0000256" key="6">
    <source>
        <dbReference type="HAMAP-Rule" id="MF_00031"/>
    </source>
</evidence>
<name>A0A257LSL0_UNCW3</name>
<dbReference type="Pfam" id="PF07499">
    <property type="entry name" value="RuvA_C"/>
    <property type="match status" value="1"/>
</dbReference>
<keyword evidence="4 6" id="KW-0233">DNA recombination</keyword>
<accession>A0A257LSL0</accession>
<dbReference type="NCBIfam" id="TIGR00084">
    <property type="entry name" value="ruvA"/>
    <property type="match status" value="1"/>
</dbReference>
<gene>
    <name evidence="6" type="primary">ruvA</name>
    <name evidence="8" type="ORF">CGW93_04505</name>
</gene>
<evidence type="ECO:0000313" key="9">
    <source>
        <dbReference type="Proteomes" id="UP000216312"/>
    </source>
</evidence>
<evidence type="ECO:0000256" key="2">
    <source>
        <dbReference type="ARBA" id="ARBA00022763"/>
    </source>
</evidence>
<comment type="function">
    <text evidence="6">The RuvA-RuvB-RuvC complex processes Holliday junction (HJ) DNA during genetic recombination and DNA repair, while the RuvA-RuvB complex plays an important role in the rescue of blocked DNA replication forks via replication fork reversal (RFR). RuvA specifically binds to HJ cruciform DNA, conferring on it an open structure. The RuvB hexamer acts as an ATP-dependent pump, pulling dsDNA into and through the RuvAB complex. HJ branch migration allows RuvC to scan DNA until it finds its consensus sequence, where it cleaves and resolves the cruciform DNA.</text>
</comment>
<dbReference type="InterPro" id="IPR036267">
    <property type="entry name" value="RuvA_C_sf"/>
</dbReference>
<dbReference type="GO" id="GO:0006310">
    <property type="term" value="P:DNA recombination"/>
    <property type="evidence" value="ECO:0007669"/>
    <property type="project" value="UniProtKB-UniRule"/>
</dbReference>
<dbReference type="AlphaFoldDB" id="A0A257LSL0"/>
<comment type="subunit">
    <text evidence="6">Homotetramer. Forms an RuvA(8)-RuvB(12)-Holliday junction (HJ) complex. HJ DNA is sandwiched between 2 RuvA tetramers; dsDNA enters through RuvA and exits via RuvB. An RuvB hexamer assembles on each DNA strand where it exits the tetramer. Each RuvB hexamer is contacted by two RuvA subunits (via domain III) on 2 adjacent RuvB subunits; this complex drives branch migration. In the full resolvosome a probable DNA-RuvA(4)-RuvB(12)-RuvC(2) complex forms which resolves the HJ.</text>
</comment>
<dbReference type="Proteomes" id="UP000216312">
    <property type="component" value="Unassembled WGS sequence"/>
</dbReference>
<dbReference type="HAMAP" id="MF_00031">
    <property type="entry name" value="DNA_HJ_migration_RuvA"/>
    <property type="match status" value="1"/>
</dbReference>
<dbReference type="EMBL" id="NMUJ01000066">
    <property type="protein sequence ID" value="OYV02643.1"/>
    <property type="molecule type" value="Genomic_DNA"/>
</dbReference>
<evidence type="ECO:0000256" key="5">
    <source>
        <dbReference type="ARBA" id="ARBA00023204"/>
    </source>
</evidence>
<comment type="similarity">
    <text evidence="6">Belongs to the RuvA family.</text>
</comment>
<dbReference type="Pfam" id="PF01330">
    <property type="entry name" value="RuvA_N"/>
    <property type="match status" value="1"/>
</dbReference>
<sequence length="205" mass="23971">MMCMWRTHWRQLYVIGSVQHIMLDYVKGKLKHKQRNRIVVEVFNASLGINVRVPDNWVAELNVGDTVCVYLYMMVRESGIDLYGFRDMRQREVFEDIISVPNVGPETAIRILAELSVDEFTHIVGSGNERMLASIRGVGPKKAERIIFHLRDKYKLPERRDDWDTAVEVLTNLGFERQKVWKVLQEINWKDKDLEAIIKEALAKL</sequence>
<dbReference type="CDD" id="cd14332">
    <property type="entry name" value="UBA_RuvA_C"/>
    <property type="match status" value="1"/>
</dbReference>
<comment type="subcellular location">
    <subcellularLocation>
        <location evidence="6">Cytoplasm</location>
    </subcellularLocation>
</comment>
<dbReference type="GO" id="GO:0005524">
    <property type="term" value="F:ATP binding"/>
    <property type="evidence" value="ECO:0007669"/>
    <property type="project" value="InterPro"/>
</dbReference>
<keyword evidence="3 6" id="KW-0238">DNA-binding</keyword>
<dbReference type="Gene3D" id="1.10.150.20">
    <property type="entry name" value="5' to 3' exonuclease, C-terminal subdomain"/>
    <property type="match status" value="1"/>
</dbReference>
<feature type="domain" description="Helix-hairpin-helix DNA-binding motif class 1" evidence="7">
    <location>
        <begin position="130"/>
        <end position="149"/>
    </location>
</feature>
<dbReference type="InterPro" id="IPR012340">
    <property type="entry name" value="NA-bd_OB-fold"/>
</dbReference>
<feature type="domain" description="Helix-hairpin-helix DNA-binding motif class 1" evidence="7">
    <location>
        <begin position="95"/>
        <end position="114"/>
    </location>
</feature>
<feature type="region of interest" description="Domain III" evidence="6">
    <location>
        <begin position="162"/>
        <end position="205"/>
    </location>
</feature>